<name>A0A5B7DSS9_PORTR</name>
<comment type="caution">
    <text evidence="2">The sequence shown here is derived from an EMBL/GenBank/DDBJ whole genome shotgun (WGS) entry which is preliminary data.</text>
</comment>
<evidence type="ECO:0000313" key="2">
    <source>
        <dbReference type="EMBL" id="MPC24129.1"/>
    </source>
</evidence>
<dbReference type="AlphaFoldDB" id="A0A5B7DSS9"/>
<feature type="region of interest" description="Disordered" evidence="1">
    <location>
        <begin position="1"/>
        <end position="26"/>
    </location>
</feature>
<protein>
    <submittedName>
        <fullName evidence="2">Uncharacterized protein</fullName>
    </submittedName>
</protein>
<dbReference type="Proteomes" id="UP000324222">
    <property type="component" value="Unassembled WGS sequence"/>
</dbReference>
<keyword evidence="3" id="KW-1185">Reference proteome</keyword>
<feature type="compositionally biased region" description="Polar residues" evidence="1">
    <location>
        <begin position="144"/>
        <end position="159"/>
    </location>
</feature>
<dbReference type="EMBL" id="VSRR010001292">
    <property type="protein sequence ID" value="MPC24129.1"/>
    <property type="molecule type" value="Genomic_DNA"/>
</dbReference>
<accession>A0A5B7DSS9</accession>
<gene>
    <name evidence="2" type="ORF">E2C01_017200</name>
</gene>
<feature type="region of interest" description="Disordered" evidence="1">
    <location>
        <begin position="144"/>
        <end position="189"/>
    </location>
</feature>
<reference evidence="2 3" key="1">
    <citation type="submission" date="2019-05" db="EMBL/GenBank/DDBJ databases">
        <title>Another draft genome of Portunus trituberculatus and its Hox gene families provides insights of decapod evolution.</title>
        <authorList>
            <person name="Jeong J.-H."/>
            <person name="Song I."/>
            <person name="Kim S."/>
            <person name="Choi T."/>
            <person name="Kim D."/>
            <person name="Ryu S."/>
            <person name="Kim W."/>
        </authorList>
    </citation>
    <scope>NUCLEOTIDE SEQUENCE [LARGE SCALE GENOMIC DNA]</scope>
    <source>
        <tissue evidence="2">Muscle</tissue>
    </source>
</reference>
<sequence length="189" mass="20017">MVGKRKKEMGHSTTQGRRLLSKVADPERQRLGTVKQHLHEGTTSDGLFVARVLCLSTQPILVITSATPERLASAIACASELIAMAISVEVESGYGVTLMGGRGSLLNSCSRRKEGDESLPRILGDFGLSTLLLGLPVVVPGKSSTGNRKQFNTQSSAGPLQQLGFSDPEGKHEPPVSTVVSRHSGTLLS</sequence>
<proteinExistence type="predicted"/>
<organism evidence="2 3">
    <name type="scientific">Portunus trituberculatus</name>
    <name type="common">Swimming crab</name>
    <name type="synonym">Neptunus trituberculatus</name>
    <dbReference type="NCBI Taxonomy" id="210409"/>
    <lineage>
        <taxon>Eukaryota</taxon>
        <taxon>Metazoa</taxon>
        <taxon>Ecdysozoa</taxon>
        <taxon>Arthropoda</taxon>
        <taxon>Crustacea</taxon>
        <taxon>Multicrustacea</taxon>
        <taxon>Malacostraca</taxon>
        <taxon>Eumalacostraca</taxon>
        <taxon>Eucarida</taxon>
        <taxon>Decapoda</taxon>
        <taxon>Pleocyemata</taxon>
        <taxon>Brachyura</taxon>
        <taxon>Eubrachyura</taxon>
        <taxon>Portunoidea</taxon>
        <taxon>Portunidae</taxon>
        <taxon>Portuninae</taxon>
        <taxon>Portunus</taxon>
    </lineage>
</organism>
<evidence type="ECO:0000313" key="3">
    <source>
        <dbReference type="Proteomes" id="UP000324222"/>
    </source>
</evidence>
<evidence type="ECO:0000256" key="1">
    <source>
        <dbReference type="SAM" id="MobiDB-lite"/>
    </source>
</evidence>
<feature type="compositionally biased region" description="Polar residues" evidence="1">
    <location>
        <begin position="178"/>
        <end position="189"/>
    </location>
</feature>